<dbReference type="PANTHER" id="PTHR10819:SF3">
    <property type="entry name" value="PHOSPHOTRIESTERASE-RELATED PROTEIN"/>
    <property type="match status" value="1"/>
</dbReference>
<evidence type="ECO:0000256" key="2">
    <source>
        <dbReference type="ARBA" id="ARBA00022801"/>
    </source>
</evidence>
<dbReference type="PROSITE" id="PS51347">
    <property type="entry name" value="PHOSPHOTRIESTERASE_2"/>
    <property type="match status" value="1"/>
</dbReference>
<comment type="caution">
    <text evidence="4">The sequence shown here is derived from an EMBL/GenBank/DDBJ whole genome shotgun (WGS) entry which is preliminary data.</text>
</comment>
<name>A0ABU0ZPU0_9ACTN</name>
<dbReference type="InterPro" id="IPR001559">
    <property type="entry name" value="Phosphotriesterase"/>
</dbReference>
<dbReference type="RefSeq" id="WP_308716018.1">
    <property type="nucleotide sequence ID" value="NZ_JAVHUY010000033.1"/>
</dbReference>
<comment type="caution">
    <text evidence="3">Lacks conserved residue(s) required for the propagation of feature annotation.</text>
</comment>
<dbReference type="PROSITE" id="PS01322">
    <property type="entry name" value="PHOSPHOTRIESTERASE_1"/>
    <property type="match status" value="1"/>
</dbReference>
<gene>
    <name evidence="4" type="ORF">RB614_29890</name>
</gene>
<dbReference type="PIRSF" id="PIRSF016839">
    <property type="entry name" value="PhP"/>
    <property type="match status" value="1"/>
</dbReference>
<protein>
    <recommendedName>
        <fullName evidence="6">Aryldialkylphosphatase</fullName>
    </recommendedName>
</protein>
<dbReference type="PANTHER" id="PTHR10819">
    <property type="entry name" value="PHOSPHOTRIESTERASE-RELATED"/>
    <property type="match status" value="1"/>
</dbReference>
<reference evidence="4 5" key="1">
    <citation type="submission" date="2023-08" db="EMBL/GenBank/DDBJ databases">
        <title>Phytohabitans sansha sp. nov., isolated from marine sediment.</title>
        <authorList>
            <person name="Zhao Y."/>
            <person name="Yi K."/>
        </authorList>
    </citation>
    <scope>NUCLEOTIDE SEQUENCE [LARGE SCALE GENOMIC DNA]</scope>
    <source>
        <strain evidence="4 5">ZYX-F-186</strain>
    </source>
</reference>
<keyword evidence="5" id="KW-1185">Reference proteome</keyword>
<accession>A0ABU0ZPU0</accession>
<dbReference type="SUPFAM" id="SSF51556">
    <property type="entry name" value="Metallo-dependent hydrolases"/>
    <property type="match status" value="1"/>
</dbReference>
<keyword evidence="2" id="KW-0378">Hydrolase</keyword>
<proteinExistence type="inferred from homology"/>
<evidence type="ECO:0000313" key="4">
    <source>
        <dbReference type="EMBL" id="MDQ7908751.1"/>
    </source>
</evidence>
<keyword evidence="1" id="KW-0479">Metal-binding</keyword>
<dbReference type="InterPro" id="IPR032466">
    <property type="entry name" value="Metal_Hydrolase"/>
</dbReference>
<evidence type="ECO:0000313" key="5">
    <source>
        <dbReference type="Proteomes" id="UP001230908"/>
    </source>
</evidence>
<evidence type="ECO:0000256" key="1">
    <source>
        <dbReference type="ARBA" id="ARBA00022723"/>
    </source>
</evidence>
<evidence type="ECO:0000256" key="3">
    <source>
        <dbReference type="PROSITE-ProRule" id="PRU00679"/>
    </source>
</evidence>
<sequence>MTEKTPNPGIVTAMTVSGPIEPTRLGLTLMHEHIYASTLVTNRMTGLLIDAELMTTEVARYRAAGGGTIVELSCGELAVGGSPDPTGRFHGVPDSGYSEHGTRPVNNVLALRALSEATGVHLVLGTGHYRQPYYDDNYFDRHTVDQIADRMVLDLTEGFPGTDVRAGIIGEIGADTWHLTAMEERSFRAAARASLRTGAAISTHACRFPVGIDQLDILEAEGVAPDRVVIGHCDTVFLPEYHLAIARRGAYVQFDNIRAGHEFDLNRRADWIVRLVREGHIDQICLSHDIVRNEHLSTYGGGGYTYLTDSFIPRLLAAGLTEDDVHRITISNPQRVLSIAA</sequence>
<dbReference type="EMBL" id="JAVHUY010000033">
    <property type="protein sequence ID" value="MDQ7908751.1"/>
    <property type="molecule type" value="Genomic_DNA"/>
</dbReference>
<comment type="similarity">
    <text evidence="3">Belongs to the metallo-dependent hydrolases superfamily. Phosphotriesterase family.</text>
</comment>
<organism evidence="4 5">
    <name type="scientific">Phytohabitans maris</name>
    <dbReference type="NCBI Taxonomy" id="3071409"/>
    <lineage>
        <taxon>Bacteria</taxon>
        <taxon>Bacillati</taxon>
        <taxon>Actinomycetota</taxon>
        <taxon>Actinomycetes</taxon>
        <taxon>Micromonosporales</taxon>
        <taxon>Micromonosporaceae</taxon>
    </lineage>
</organism>
<dbReference type="Proteomes" id="UP001230908">
    <property type="component" value="Unassembled WGS sequence"/>
</dbReference>
<dbReference type="Gene3D" id="3.20.20.140">
    <property type="entry name" value="Metal-dependent hydrolases"/>
    <property type="match status" value="1"/>
</dbReference>
<dbReference type="InterPro" id="IPR017947">
    <property type="entry name" value="AryldialkylPase_Zn-BS"/>
</dbReference>
<evidence type="ECO:0008006" key="6">
    <source>
        <dbReference type="Google" id="ProtNLM"/>
    </source>
</evidence>
<dbReference type="Pfam" id="PF02126">
    <property type="entry name" value="PTE"/>
    <property type="match status" value="1"/>
</dbReference>